<dbReference type="PANTHER" id="PTHR47481:SF10">
    <property type="entry name" value="COPIA-LIKE POLYPROTEIN_RETROTRANSPOSON"/>
    <property type="match status" value="1"/>
</dbReference>
<sequence length="144" mass="16133">MVTYLRGQHLFGYVDESILSPFFLSDTATVNSAYTDWVQQDQLILSTIILSLSENLIAQIISLTTSQAAWSALENLFASKTQARLGQLHFQLATLKKGSDSITDFFFAKQSFLLILWLLLAANFRLQSSIHICLLVSALSTILW</sequence>
<dbReference type="Proteomes" id="UP000516437">
    <property type="component" value="Chromosome 6"/>
</dbReference>
<evidence type="ECO:0008006" key="3">
    <source>
        <dbReference type="Google" id="ProtNLM"/>
    </source>
</evidence>
<dbReference type="Pfam" id="PF14223">
    <property type="entry name" value="Retrotran_gag_2"/>
    <property type="match status" value="1"/>
</dbReference>
<dbReference type="OrthoDB" id="1742570at2759"/>
<gene>
    <name evidence="1" type="ORF">CJ030_MR6G009330</name>
</gene>
<organism evidence="1 2">
    <name type="scientific">Morella rubra</name>
    <name type="common">Chinese bayberry</name>
    <dbReference type="NCBI Taxonomy" id="262757"/>
    <lineage>
        <taxon>Eukaryota</taxon>
        <taxon>Viridiplantae</taxon>
        <taxon>Streptophyta</taxon>
        <taxon>Embryophyta</taxon>
        <taxon>Tracheophyta</taxon>
        <taxon>Spermatophyta</taxon>
        <taxon>Magnoliopsida</taxon>
        <taxon>eudicotyledons</taxon>
        <taxon>Gunneridae</taxon>
        <taxon>Pentapetalae</taxon>
        <taxon>rosids</taxon>
        <taxon>fabids</taxon>
        <taxon>Fagales</taxon>
        <taxon>Myricaceae</taxon>
        <taxon>Morella</taxon>
    </lineage>
</organism>
<evidence type="ECO:0000313" key="2">
    <source>
        <dbReference type="Proteomes" id="UP000516437"/>
    </source>
</evidence>
<reference evidence="1 2" key="1">
    <citation type="journal article" date="2019" name="Plant Biotechnol. J.">
        <title>The red bayberry genome and genetic basis of sex determination.</title>
        <authorList>
            <person name="Jia H.M."/>
            <person name="Jia H.J."/>
            <person name="Cai Q.L."/>
            <person name="Wang Y."/>
            <person name="Zhao H.B."/>
            <person name="Yang W.F."/>
            <person name="Wang G.Y."/>
            <person name="Li Y.H."/>
            <person name="Zhan D.L."/>
            <person name="Shen Y.T."/>
            <person name="Niu Q.F."/>
            <person name="Chang L."/>
            <person name="Qiu J."/>
            <person name="Zhao L."/>
            <person name="Xie H.B."/>
            <person name="Fu W.Y."/>
            <person name="Jin J."/>
            <person name="Li X.W."/>
            <person name="Jiao Y."/>
            <person name="Zhou C.C."/>
            <person name="Tu T."/>
            <person name="Chai C.Y."/>
            <person name="Gao J.L."/>
            <person name="Fan L.J."/>
            <person name="van de Weg E."/>
            <person name="Wang J.Y."/>
            <person name="Gao Z.S."/>
        </authorList>
    </citation>
    <scope>NUCLEOTIDE SEQUENCE [LARGE SCALE GENOMIC DNA]</scope>
    <source>
        <tissue evidence="1">Leaves</tissue>
    </source>
</reference>
<proteinExistence type="predicted"/>
<dbReference type="EMBL" id="RXIC02000024">
    <property type="protein sequence ID" value="KAB1209313.1"/>
    <property type="molecule type" value="Genomic_DNA"/>
</dbReference>
<dbReference type="AlphaFoldDB" id="A0A6A1V9B8"/>
<dbReference type="PANTHER" id="PTHR47481">
    <property type="match status" value="1"/>
</dbReference>
<evidence type="ECO:0000313" key="1">
    <source>
        <dbReference type="EMBL" id="KAB1209313.1"/>
    </source>
</evidence>
<accession>A0A6A1V9B8</accession>
<keyword evidence="2" id="KW-1185">Reference proteome</keyword>
<protein>
    <recommendedName>
        <fullName evidence="3">Retrovirus-related Pol polyprotein from transposon TNT 1-94</fullName>
    </recommendedName>
</protein>
<comment type="caution">
    <text evidence="1">The sequence shown here is derived from an EMBL/GenBank/DDBJ whole genome shotgun (WGS) entry which is preliminary data.</text>
</comment>
<name>A0A6A1V9B8_9ROSI</name>